<dbReference type="CDD" id="cd00198">
    <property type="entry name" value="vWFA"/>
    <property type="match status" value="1"/>
</dbReference>
<dbReference type="Pfam" id="PF25043">
    <property type="entry name" value="DUF7788"/>
    <property type="match status" value="1"/>
</dbReference>
<evidence type="ECO:0000313" key="3">
    <source>
        <dbReference type="EMBL" id="QHU31111.1"/>
    </source>
</evidence>
<feature type="domain" description="DUF2828" evidence="1">
    <location>
        <begin position="153"/>
        <end position="260"/>
    </location>
</feature>
<dbReference type="AlphaFoldDB" id="A0A6C0LN09"/>
<protein>
    <recommendedName>
        <fullName evidence="4">TROVE domain-containing protein</fullName>
    </recommendedName>
</protein>
<dbReference type="InterPro" id="IPR036465">
    <property type="entry name" value="vWFA_dom_sf"/>
</dbReference>
<name>A0A6C0LN09_9ZZZZ</name>
<dbReference type="EMBL" id="MN740523">
    <property type="protein sequence ID" value="QHU31111.1"/>
    <property type="molecule type" value="Genomic_DNA"/>
</dbReference>
<dbReference type="PANTHER" id="PTHR31373">
    <property type="entry name" value="OS06G0652100 PROTEIN"/>
    <property type="match status" value="1"/>
</dbReference>
<reference evidence="3" key="1">
    <citation type="journal article" date="2020" name="Nature">
        <title>Giant virus diversity and host interactions through global metagenomics.</title>
        <authorList>
            <person name="Schulz F."/>
            <person name="Roux S."/>
            <person name="Paez-Espino D."/>
            <person name="Jungbluth S."/>
            <person name="Walsh D.A."/>
            <person name="Denef V.J."/>
            <person name="McMahon K.D."/>
            <person name="Konstantinidis K.T."/>
            <person name="Eloe-Fadrosh E.A."/>
            <person name="Kyrpides N.C."/>
            <person name="Woyke T."/>
        </authorList>
    </citation>
    <scope>NUCLEOTIDE SEQUENCE</scope>
    <source>
        <strain evidence="3">GVMAG-M-3300027892-73</strain>
    </source>
</reference>
<accession>A0A6C0LN09</accession>
<evidence type="ECO:0000259" key="2">
    <source>
        <dbReference type="Pfam" id="PF25043"/>
    </source>
</evidence>
<dbReference type="InterPro" id="IPR011205">
    <property type="entry name" value="UCP015417_vWA"/>
</dbReference>
<dbReference type="InterPro" id="IPR058580">
    <property type="entry name" value="DUF2828"/>
</dbReference>
<evidence type="ECO:0008006" key="4">
    <source>
        <dbReference type="Google" id="ProtNLM"/>
    </source>
</evidence>
<sequence length="558" mass="64485">MLTPKQCGENAHIEYTWSTNLKERMVQFFYQCNRCEAKRVAQLSNILKELLTSIGIDKPYHLNILYRMIGHTRDIVNGKGEYTLSYMMINVWYDFYPELAKHAFTCFVKLEDSQPYGSWKDIKYFCQYCLDSGRDIRHPLILYALSLLNTQLKTDLLNKSDDKISLVAKWIPREDSKFGQFYEILAVDYFNEITLTAYDDCSREKATLKCKTKYRKIISALNKRLKTVQINQCENTWANINFNEVTSVTLAKNRKAFLNKRIGGETKYPDNKDRTTCADNLNTYIENRVEYGLDIKGKHIGLELFTSTAIDLINREKSGDNNIQSEKDLLNLQWKNNASQNSELNNCIALIDISESMYGEPMYVANALGIRISEKSKLGKRIMTFDNKPRWINLEKCDDFVSMTKLICKDAGPNTNFYAALELILDAIIETKLKPEEVSDLTLIILSDMQMACTVYNNSQPVYDAIEQKYKEAGIKLYNKPFHTPHIVFWNLRSTDGFPVLSLQKNASMITGFNPVLLNTFCKEGTSTFRSCTPFDNLEKMVMNKRYDYLGYKISTNI</sequence>
<dbReference type="SUPFAM" id="SSF53300">
    <property type="entry name" value="vWA-like"/>
    <property type="match status" value="1"/>
</dbReference>
<dbReference type="PANTHER" id="PTHR31373:SF17">
    <property type="entry name" value="OS06G0652100 PROTEIN"/>
    <property type="match status" value="1"/>
</dbReference>
<proteinExistence type="predicted"/>
<organism evidence="3">
    <name type="scientific">viral metagenome</name>
    <dbReference type="NCBI Taxonomy" id="1070528"/>
    <lineage>
        <taxon>unclassified sequences</taxon>
        <taxon>metagenomes</taxon>
        <taxon>organismal metagenomes</taxon>
    </lineage>
</organism>
<dbReference type="Pfam" id="PF11443">
    <property type="entry name" value="DUF2828"/>
    <property type="match status" value="1"/>
</dbReference>
<dbReference type="InterPro" id="IPR056690">
    <property type="entry name" value="DUF7788"/>
</dbReference>
<feature type="domain" description="DUF7788" evidence="2">
    <location>
        <begin position="346"/>
        <end position="527"/>
    </location>
</feature>
<evidence type="ECO:0000259" key="1">
    <source>
        <dbReference type="Pfam" id="PF11443"/>
    </source>
</evidence>